<accession>A0A7J7IK55</accession>
<gene>
    <name evidence="1" type="primary">RFWD3</name>
    <name evidence="1" type="ORF">F1559_003524</name>
</gene>
<proteinExistence type="predicted"/>
<evidence type="ECO:0000313" key="2">
    <source>
        <dbReference type="Proteomes" id="UP000530660"/>
    </source>
</evidence>
<keyword evidence="2" id="KW-1185">Reference proteome</keyword>
<dbReference type="EMBL" id="VWRR01000008">
    <property type="protein sequence ID" value="KAF6003064.1"/>
    <property type="molecule type" value="Genomic_DNA"/>
</dbReference>
<dbReference type="Proteomes" id="UP000530660">
    <property type="component" value="Unassembled WGS sequence"/>
</dbReference>
<organism evidence="1 2">
    <name type="scientific">Cyanidiococcus yangmingshanensis</name>
    <dbReference type="NCBI Taxonomy" id="2690220"/>
    <lineage>
        <taxon>Eukaryota</taxon>
        <taxon>Rhodophyta</taxon>
        <taxon>Bangiophyceae</taxon>
        <taxon>Cyanidiales</taxon>
        <taxon>Cyanidiaceae</taxon>
        <taxon>Cyanidiococcus</taxon>
    </lineage>
</organism>
<evidence type="ECO:0000313" key="1">
    <source>
        <dbReference type="EMBL" id="KAF6003064.1"/>
    </source>
</evidence>
<protein>
    <submittedName>
        <fullName evidence="1">RING finger and WD repeat domain-containing protein 3</fullName>
    </submittedName>
</protein>
<comment type="caution">
    <text evidence="1">The sequence shown here is derived from an EMBL/GenBank/DDBJ whole genome shotgun (WGS) entry which is preliminary data.</text>
</comment>
<dbReference type="OrthoDB" id="12177at2763"/>
<sequence>MDLPSAPSEVAFCFSTCDKRANRSVSSSAANPLGGVHSIHLGVSNQVNHDLLAFCTLRSLFVTQFSPSLAMGTHELVPQDLSNLFPKPAQLYCMRIHDNYLMLSRRFGSVNSGEHVLAHIDYMENQFTLTGRATGFDPGPLLGRTDFCLVQQSLAPHGKPMPLLLSGDAGHLGKLRCWAPDLFTEPQNLTLFTKSQAAVDIEATPSVFVEQSLGMFAAVTSNVVSLFRWNP</sequence>
<dbReference type="AlphaFoldDB" id="A0A7J7IK55"/>
<reference evidence="1 2" key="1">
    <citation type="journal article" date="2020" name="J. Phycol.">
        <title>Comparative genome analysis reveals Cyanidiococcus gen. nov., a new extremophilic red algal genus sister to Cyanidioschyzon (Cyanidioschyzonaceae, Rhodophyta).</title>
        <authorList>
            <person name="Liu S.-L."/>
            <person name="Chiang Y.-R."/>
            <person name="Yoon H.S."/>
            <person name="Fu H.-Y."/>
        </authorList>
    </citation>
    <scope>NUCLEOTIDE SEQUENCE [LARGE SCALE GENOMIC DNA]</scope>
    <source>
        <strain evidence="1 2">THAL066</strain>
    </source>
</reference>
<name>A0A7J7IK55_9RHOD</name>